<protein>
    <submittedName>
        <fullName evidence="10">Fucoxanthin chl a/c light-harvesting protein</fullName>
    </submittedName>
</protein>
<evidence type="ECO:0000313" key="11">
    <source>
        <dbReference type="Proteomes" id="UP000001449"/>
    </source>
</evidence>
<dbReference type="PANTHER" id="PTHR21649">
    <property type="entry name" value="CHLOROPHYLL A/B BINDING PROTEIN"/>
    <property type="match status" value="1"/>
</dbReference>
<keyword evidence="6" id="KW-0934">Plastid</keyword>
<sequence>MKSHISPISAPTNHPSATTMTAPRNPSLPPLALATPPSTSLSKYSPSLPFLRRPQFLTGEFAGDVGFDPLGLSSSSEKVLYYREAEIKHARLAMLAAAGWPLSELLDRPLTQQLDSSFNLSLSPALDATDRVPSVLNGGMLSDAISPIWWGVCLGAAAAVDLKGIQNARYSDAVDVNSGISSVNGEQQTYRPGDYNWDPLNLYPTDEEGQFRMQLAEIKHGRLGMLAITGFAVQEYVFGDGVVDETPGFFEPFNLF</sequence>
<dbReference type="GO" id="GO:0009768">
    <property type="term" value="P:photosynthesis, light harvesting in photosystem I"/>
    <property type="evidence" value="ECO:0000318"/>
    <property type="project" value="GO_Central"/>
</dbReference>
<dbReference type="RefSeq" id="XP_002292153.1">
    <property type="nucleotide sequence ID" value="XM_002292117.1"/>
</dbReference>
<evidence type="ECO:0000256" key="1">
    <source>
        <dbReference type="ARBA" id="ARBA00004022"/>
    </source>
</evidence>
<name>B8C7L8_THAPS</name>
<dbReference type="EMBL" id="CM000644">
    <property type="protein sequence ID" value="EED91004.1"/>
    <property type="molecule type" value="Genomic_DNA"/>
</dbReference>
<comment type="similarity">
    <text evidence="3">Belongs to the fucoxanthin chlorophyll protein family.</text>
</comment>
<dbReference type="GO" id="GO:0009507">
    <property type="term" value="C:chloroplast"/>
    <property type="evidence" value="ECO:0007669"/>
    <property type="project" value="UniProtKB-SubCell"/>
</dbReference>
<keyword evidence="4" id="KW-0150">Chloroplast</keyword>
<keyword evidence="11" id="KW-1185">Reference proteome</keyword>
<feature type="binding site" evidence="8">
    <location>
        <position position="86"/>
    </location>
    <ligand>
        <name>chlorophyll a</name>
        <dbReference type="ChEBI" id="CHEBI:58416"/>
        <label>1</label>
    </ligand>
</feature>
<evidence type="ECO:0000313" key="10">
    <source>
        <dbReference type="EMBL" id="EED91004.1"/>
    </source>
</evidence>
<dbReference type="GO" id="GO:0030076">
    <property type="term" value="C:light-harvesting complex"/>
    <property type="evidence" value="ECO:0007669"/>
    <property type="project" value="UniProtKB-KW"/>
</dbReference>
<evidence type="ECO:0000256" key="5">
    <source>
        <dbReference type="ARBA" id="ARBA00022531"/>
    </source>
</evidence>
<dbReference type="GO" id="GO:0016020">
    <property type="term" value="C:membrane"/>
    <property type="evidence" value="ECO:0007669"/>
    <property type="project" value="InterPro"/>
</dbReference>
<feature type="region of interest" description="Disordered" evidence="9">
    <location>
        <begin position="1"/>
        <end position="30"/>
    </location>
</feature>
<feature type="binding site" evidence="8">
    <location>
        <position position="89"/>
    </location>
    <ligand>
        <name>chlorophyll a</name>
        <dbReference type="ChEBI" id="CHEBI:58416"/>
        <label>1</label>
    </ligand>
</feature>
<comment type="function">
    <text evidence="1">The light-harvesting complex (LHC) functions as a light receptor, it captures and delivers excitation energy to photosystems with which it is closely associated. Energy is transferred from the carotenoid and chlorophyll C (or B) to chlorophyll A and the photosynthetic reaction centers where it is used to synthesize ATP and reducing power.</text>
</comment>
<reference evidence="10 11" key="1">
    <citation type="journal article" date="2004" name="Science">
        <title>The genome of the diatom Thalassiosira pseudonana: ecology, evolution, and metabolism.</title>
        <authorList>
            <person name="Armbrust E.V."/>
            <person name="Berges J.A."/>
            <person name="Bowler C."/>
            <person name="Green B.R."/>
            <person name="Martinez D."/>
            <person name="Putnam N.H."/>
            <person name="Zhou S."/>
            <person name="Allen A.E."/>
            <person name="Apt K.E."/>
            <person name="Bechner M."/>
            <person name="Brzezinski M.A."/>
            <person name="Chaal B.K."/>
            <person name="Chiovitti A."/>
            <person name="Davis A.K."/>
            <person name="Demarest M.S."/>
            <person name="Detter J.C."/>
            <person name="Glavina T."/>
            <person name="Goodstein D."/>
            <person name="Hadi M.Z."/>
            <person name="Hellsten U."/>
            <person name="Hildebrand M."/>
            <person name="Jenkins B.D."/>
            <person name="Jurka J."/>
            <person name="Kapitonov V.V."/>
            <person name="Kroger N."/>
            <person name="Lau W.W."/>
            <person name="Lane T.W."/>
            <person name="Larimer F.W."/>
            <person name="Lippmeier J.C."/>
            <person name="Lucas S."/>
            <person name="Medina M."/>
            <person name="Montsant A."/>
            <person name="Obornik M."/>
            <person name="Parker M.S."/>
            <person name="Palenik B."/>
            <person name="Pazour G.J."/>
            <person name="Richardson P.M."/>
            <person name="Rynearson T.A."/>
            <person name="Saito M.A."/>
            <person name="Schwartz D.C."/>
            <person name="Thamatrakoln K."/>
            <person name="Valentin K."/>
            <person name="Vardi A."/>
            <person name="Wilkerson F.P."/>
            <person name="Rokhsar D.S."/>
        </authorList>
    </citation>
    <scope>NUCLEOTIDE SEQUENCE [LARGE SCALE GENOMIC DNA]</scope>
    <source>
        <strain evidence="10 11">CCMP1335</strain>
    </source>
</reference>
<dbReference type="Pfam" id="PF00504">
    <property type="entry name" value="Chloroa_b-bind"/>
    <property type="match status" value="1"/>
</dbReference>
<dbReference type="Gene3D" id="1.10.3460.10">
    <property type="entry name" value="Chlorophyll a/b binding protein domain"/>
    <property type="match status" value="1"/>
</dbReference>
<dbReference type="AlphaFoldDB" id="B8C7L8"/>
<evidence type="ECO:0000256" key="9">
    <source>
        <dbReference type="SAM" id="MobiDB-lite"/>
    </source>
</evidence>
<comment type="subcellular location">
    <subcellularLocation>
        <location evidence="2">Plastid</location>
        <location evidence="2">Chloroplast</location>
    </subcellularLocation>
</comment>
<dbReference type="FunFam" id="1.10.3460.10:FF:000017">
    <property type="entry name" value="Fucoxanthin chl a/c light-harvesting protein"/>
    <property type="match status" value="1"/>
</dbReference>
<dbReference type="Proteomes" id="UP000001449">
    <property type="component" value="Chromosome 8"/>
</dbReference>
<keyword evidence="8" id="KW-0148">Chlorophyll</keyword>
<feature type="binding site" description="axial binding residue" evidence="8">
    <location>
        <position position="234"/>
    </location>
    <ligand>
        <name>chlorophyll a</name>
        <dbReference type="ChEBI" id="CHEBI:58416"/>
        <label>5</label>
    </ligand>
    <ligandPart>
        <name>Mg</name>
        <dbReference type="ChEBI" id="CHEBI:25107"/>
    </ligandPart>
</feature>
<dbReference type="eggNOG" id="ENOG502S4NG">
    <property type="taxonomic scope" value="Eukaryota"/>
</dbReference>
<dbReference type="HOGENOM" id="CLU_057943_3_0_1"/>
<feature type="binding site" evidence="8">
    <location>
        <position position="222"/>
    </location>
    <ligand>
        <name>chlorophyll a</name>
        <dbReference type="ChEBI" id="CHEBI:58416"/>
        <label>1</label>
    </ligand>
</feature>
<evidence type="ECO:0000256" key="4">
    <source>
        <dbReference type="ARBA" id="ARBA00022528"/>
    </source>
</evidence>
<feature type="binding site" evidence="8">
    <location>
        <position position="73"/>
    </location>
    <ligand>
        <name>chlorophyll a</name>
        <dbReference type="ChEBI" id="CHEBI:58416"/>
        <label>1</label>
    </ligand>
</feature>
<accession>B8C7L8</accession>
<gene>
    <name evidence="10" type="primary">Lhcr9</name>
    <name evidence="10" type="ORF">THAPSDRAFT_23889</name>
</gene>
<evidence type="ECO:0000256" key="7">
    <source>
        <dbReference type="ARBA" id="ARBA00023243"/>
    </source>
</evidence>
<evidence type="ECO:0000256" key="3">
    <source>
        <dbReference type="ARBA" id="ARBA00005933"/>
    </source>
</evidence>
<dbReference type="PaxDb" id="35128-Thaps41655"/>
<dbReference type="GO" id="GO:0016168">
    <property type="term" value="F:chlorophyll binding"/>
    <property type="evidence" value="ECO:0007669"/>
    <property type="project" value="UniProtKB-KW"/>
</dbReference>
<dbReference type="InParanoid" id="B8C7L8"/>
<dbReference type="InterPro" id="IPR001344">
    <property type="entry name" value="Chloro_AB-bd_pln"/>
</dbReference>
<reference evidence="10 11" key="2">
    <citation type="journal article" date="2008" name="Nature">
        <title>The Phaeodactylum genome reveals the evolutionary history of diatom genomes.</title>
        <authorList>
            <person name="Bowler C."/>
            <person name="Allen A.E."/>
            <person name="Badger J.H."/>
            <person name="Grimwood J."/>
            <person name="Jabbari K."/>
            <person name="Kuo A."/>
            <person name="Maheswari U."/>
            <person name="Martens C."/>
            <person name="Maumus F."/>
            <person name="Otillar R.P."/>
            <person name="Rayko E."/>
            <person name="Salamov A."/>
            <person name="Vandepoele K."/>
            <person name="Beszteri B."/>
            <person name="Gruber A."/>
            <person name="Heijde M."/>
            <person name="Katinka M."/>
            <person name="Mock T."/>
            <person name="Valentin K."/>
            <person name="Verret F."/>
            <person name="Berges J.A."/>
            <person name="Brownlee C."/>
            <person name="Cadoret J.P."/>
            <person name="Chiovitti A."/>
            <person name="Choi C.J."/>
            <person name="Coesel S."/>
            <person name="De Martino A."/>
            <person name="Detter J.C."/>
            <person name="Durkin C."/>
            <person name="Falciatore A."/>
            <person name="Fournet J."/>
            <person name="Haruta M."/>
            <person name="Huysman M.J."/>
            <person name="Jenkins B.D."/>
            <person name="Jiroutova K."/>
            <person name="Jorgensen R.E."/>
            <person name="Joubert Y."/>
            <person name="Kaplan A."/>
            <person name="Kroger N."/>
            <person name="Kroth P.G."/>
            <person name="La Roche J."/>
            <person name="Lindquist E."/>
            <person name="Lommer M."/>
            <person name="Martin-Jezequel V."/>
            <person name="Lopez P.J."/>
            <person name="Lucas S."/>
            <person name="Mangogna M."/>
            <person name="McGinnis K."/>
            <person name="Medlin L.K."/>
            <person name="Montsant A."/>
            <person name="Oudot-Le Secq M.P."/>
            <person name="Napoli C."/>
            <person name="Obornik M."/>
            <person name="Parker M.S."/>
            <person name="Petit J.L."/>
            <person name="Porcel B.M."/>
            <person name="Poulsen N."/>
            <person name="Robison M."/>
            <person name="Rychlewski L."/>
            <person name="Rynearson T.A."/>
            <person name="Schmutz J."/>
            <person name="Shapiro H."/>
            <person name="Siaut M."/>
            <person name="Stanley M."/>
            <person name="Sussman M.R."/>
            <person name="Taylor A.R."/>
            <person name="Vardi A."/>
            <person name="von Dassow P."/>
            <person name="Vyverman W."/>
            <person name="Willis A."/>
            <person name="Wyrwicz L.S."/>
            <person name="Rokhsar D.S."/>
            <person name="Weissenbach J."/>
            <person name="Armbrust E.V."/>
            <person name="Green B.R."/>
            <person name="Van de Peer Y."/>
            <person name="Grigoriev I.V."/>
        </authorList>
    </citation>
    <scope>NUCLEOTIDE SEQUENCE [LARGE SCALE GENOMIC DNA]</scope>
    <source>
        <strain evidence="10 11">CCMP1335</strain>
    </source>
</reference>
<dbReference type="GeneID" id="7444965"/>
<evidence type="ECO:0000256" key="8">
    <source>
        <dbReference type="PIRSR" id="PIRSR601344-1"/>
    </source>
</evidence>
<feature type="binding site" description="axial binding residue" evidence="8">
    <location>
        <position position="91"/>
    </location>
    <ligand>
        <name>chlorophyll b</name>
        <dbReference type="ChEBI" id="CHEBI:61721"/>
        <label>1</label>
    </ligand>
    <ligandPart>
        <name>Mg</name>
        <dbReference type="ChEBI" id="CHEBI:25107"/>
    </ligandPart>
</feature>
<dbReference type="InterPro" id="IPR022796">
    <property type="entry name" value="Chloroa_b-bind"/>
</dbReference>
<feature type="compositionally biased region" description="Polar residues" evidence="9">
    <location>
        <begin position="9"/>
        <end position="24"/>
    </location>
</feature>
<dbReference type="STRING" id="35128.B8C7L8"/>
<dbReference type="SUPFAM" id="SSF103511">
    <property type="entry name" value="Chlorophyll a-b binding protein"/>
    <property type="match status" value="1"/>
</dbReference>
<dbReference type="GO" id="GO:0009416">
    <property type="term" value="P:response to light stimulus"/>
    <property type="evidence" value="ECO:0000318"/>
    <property type="project" value="GO_Central"/>
</dbReference>
<evidence type="ECO:0000256" key="6">
    <source>
        <dbReference type="ARBA" id="ARBA00022640"/>
    </source>
</evidence>
<keyword evidence="7" id="KW-0437">Light-harvesting polypeptide</keyword>
<proteinExistence type="inferred from homology"/>
<dbReference type="KEGG" id="tps:THAPSDRAFT_23889"/>
<organism evidence="10 11">
    <name type="scientific">Thalassiosira pseudonana</name>
    <name type="common">Marine diatom</name>
    <name type="synonym">Cyclotella nana</name>
    <dbReference type="NCBI Taxonomy" id="35128"/>
    <lineage>
        <taxon>Eukaryota</taxon>
        <taxon>Sar</taxon>
        <taxon>Stramenopiles</taxon>
        <taxon>Ochrophyta</taxon>
        <taxon>Bacillariophyta</taxon>
        <taxon>Coscinodiscophyceae</taxon>
        <taxon>Thalassiosirophycidae</taxon>
        <taxon>Thalassiosirales</taxon>
        <taxon>Thalassiosiraceae</taxon>
        <taxon>Thalassiosira</taxon>
    </lineage>
</organism>
<evidence type="ECO:0000256" key="2">
    <source>
        <dbReference type="ARBA" id="ARBA00004229"/>
    </source>
</evidence>
<feature type="binding site" description="axial binding residue" evidence="8">
    <location>
        <position position="217"/>
    </location>
    <ligand>
        <name>chlorophyll a</name>
        <dbReference type="ChEBI" id="CHEBI:58416"/>
        <label>3</label>
    </ligand>
    <ligandPart>
        <name>Mg</name>
        <dbReference type="ChEBI" id="CHEBI:25107"/>
    </ligandPart>
</feature>
<keyword evidence="8" id="KW-0157">Chromophore</keyword>
<keyword evidence="5" id="KW-0602">Photosynthesis</keyword>